<reference evidence="2" key="4">
    <citation type="journal article" date="2007" name="Genome Res.">
        <title>Curated Genome Annotation of Oryza sativa ssp. japonica and Comparative Genome Analysis with Arabidopsis thaliana.</title>
        <authorList>
            <consortium name="The Rice Annotation Project (RAP)"/>
            <person name="Itoh T."/>
            <person name="Tanaka T."/>
            <person name="Barrero R.A."/>
            <person name="Yamasaki C."/>
            <person name="Fujii Y."/>
            <person name="Hilton P.B."/>
            <person name="Antonio B.A."/>
            <person name="Aono H."/>
            <person name="Apweiler R."/>
            <person name="Bruskiewich R."/>
            <person name="Bureau T."/>
            <person name="Burr F."/>
            <person name="Costa de Oliveira A."/>
            <person name="Fuks G."/>
            <person name="Habara T."/>
            <person name="Haberer G."/>
            <person name="Han B."/>
            <person name="Harada E."/>
            <person name="Hiraki A.T."/>
            <person name="Hirochika H."/>
            <person name="Hoen D."/>
            <person name="Hokari H."/>
            <person name="Hosokawa S."/>
            <person name="Hsing Y."/>
            <person name="Ikawa H."/>
            <person name="Ikeo K."/>
            <person name="Imanishi T."/>
            <person name="Ito Y."/>
            <person name="Jaiswal P."/>
            <person name="Kanno M."/>
            <person name="Kawahara Y."/>
            <person name="Kawamura T."/>
            <person name="Kawashima H."/>
            <person name="Khurana J.P."/>
            <person name="Kikuchi S."/>
            <person name="Komatsu S."/>
            <person name="Koyanagi K.O."/>
            <person name="Kubooka H."/>
            <person name="Lieberherr D."/>
            <person name="Lin Y.C."/>
            <person name="Lonsdale D."/>
            <person name="Matsumoto T."/>
            <person name="Matsuya A."/>
            <person name="McCombie W.R."/>
            <person name="Messing J."/>
            <person name="Miyao A."/>
            <person name="Mulder N."/>
            <person name="Nagamura Y."/>
            <person name="Nam J."/>
            <person name="Namiki N."/>
            <person name="Numa H."/>
            <person name="Nurimoto S."/>
            <person name="O'donovan C."/>
            <person name="Ohyanagi H."/>
            <person name="Okido T."/>
            <person name="Oota S."/>
            <person name="Osato N."/>
            <person name="Palmer L.E."/>
            <person name="Quetier F."/>
            <person name="Raghuvanshi S."/>
            <person name="Saichi N."/>
            <person name="Sakai H."/>
            <person name="Sakai Y."/>
            <person name="Sakata K."/>
            <person name="Sakurai T."/>
            <person name="Sato F."/>
            <person name="Sato Y."/>
            <person name="Schoof H."/>
            <person name="Seki M."/>
            <person name="Shibata M."/>
            <person name="Shimizu Y."/>
            <person name="Shinozaki K."/>
            <person name="Shinso Y."/>
            <person name="Singh N.K."/>
            <person name="Smith-White B."/>
            <person name="Takeda J."/>
            <person name="Tanino M."/>
            <person name="Tatusova T."/>
            <person name="Thongjuea S."/>
            <person name="Todokoro F."/>
            <person name="Tsugane M."/>
            <person name="Tyagi A.K."/>
            <person name="Vanavichit A."/>
            <person name="Wang A."/>
            <person name="Wing R.A."/>
            <person name="Yamaguchi K."/>
            <person name="Yamamoto M."/>
            <person name="Yamamoto N."/>
            <person name="Yu Y."/>
            <person name="Zhang H."/>
            <person name="Zhao Q."/>
            <person name="Higo K."/>
            <person name="Burr B."/>
            <person name="Gojobori T."/>
            <person name="Sasaki T."/>
        </authorList>
    </citation>
    <scope>NUCLEOTIDE SEQUENCE</scope>
</reference>
<feature type="region of interest" description="Disordered" evidence="1">
    <location>
        <begin position="57"/>
        <end position="103"/>
    </location>
</feature>
<dbReference type="AlphaFoldDB" id="A0A8J8Y021"/>
<reference evidence="2" key="9">
    <citation type="submission" date="2009-08" db="EMBL/GenBank/DDBJ databases">
        <title>The Second Rice Annotation Project Meeting (RAP2).</title>
        <authorList>
            <consortium name="The Rice Annotation Project (RAP)"/>
        </authorList>
    </citation>
    <scope>NUCLEOTIDE SEQUENCE</scope>
</reference>
<reference evidence="2 4" key="1">
    <citation type="journal article" date="2005" name="Nature">
        <title>The map-based sequence of the rice genome.</title>
        <authorList>
            <consortium name="International rice genome sequencing project (IRGSP)"/>
            <person name="Matsumoto T."/>
            <person name="Wu J."/>
            <person name="Kanamori H."/>
            <person name="Katayose Y."/>
            <person name="Fujisawa M."/>
            <person name="Namiki N."/>
            <person name="Mizuno H."/>
            <person name="Yamamoto K."/>
            <person name="Antonio B.A."/>
            <person name="Baba T."/>
            <person name="Sakata K."/>
            <person name="Nagamura Y."/>
            <person name="Aoki H."/>
            <person name="Arikawa K."/>
            <person name="Arita K."/>
            <person name="Bito T."/>
            <person name="Chiden Y."/>
            <person name="Fujitsuka N."/>
            <person name="Fukunaka R."/>
            <person name="Hamada M."/>
            <person name="Harada C."/>
            <person name="Hayashi A."/>
            <person name="Hijishita S."/>
            <person name="Honda M."/>
            <person name="Hosokawa S."/>
            <person name="Ichikawa Y."/>
            <person name="Idonuma A."/>
            <person name="Iijima M."/>
            <person name="Ikeda M."/>
            <person name="Ikeno M."/>
            <person name="Ito K."/>
            <person name="Ito S."/>
            <person name="Ito T."/>
            <person name="Ito Y."/>
            <person name="Ito Y."/>
            <person name="Iwabuchi A."/>
            <person name="Kamiya K."/>
            <person name="Karasawa W."/>
            <person name="Kurita K."/>
            <person name="Katagiri S."/>
            <person name="Kikuta A."/>
            <person name="Kobayashi H."/>
            <person name="Kobayashi N."/>
            <person name="Machita K."/>
            <person name="Maehara T."/>
            <person name="Masukawa M."/>
            <person name="Mizubayashi T."/>
            <person name="Mukai Y."/>
            <person name="Nagasaki H."/>
            <person name="Nagata Y."/>
            <person name="Naito S."/>
            <person name="Nakashima M."/>
            <person name="Nakama Y."/>
            <person name="Nakamichi Y."/>
            <person name="Nakamura M."/>
            <person name="Meguro A."/>
            <person name="Negishi M."/>
            <person name="Ohta I."/>
            <person name="Ohta T."/>
            <person name="Okamoto M."/>
            <person name="Ono N."/>
            <person name="Saji S."/>
            <person name="Sakaguchi M."/>
            <person name="Sakai K."/>
            <person name="Shibata M."/>
            <person name="Shimokawa T."/>
            <person name="Song J."/>
            <person name="Takazaki Y."/>
            <person name="Terasawa K."/>
            <person name="Tsugane M."/>
            <person name="Tsuji K."/>
            <person name="Ueda S."/>
            <person name="Waki K."/>
            <person name="Yamagata H."/>
            <person name="Yamamoto M."/>
            <person name="Yamamoto S."/>
            <person name="Yamane H."/>
            <person name="Yoshiki S."/>
            <person name="Yoshihara R."/>
            <person name="Yukawa K."/>
            <person name="Zhong H."/>
            <person name="Yano M."/>
            <person name="Yuan Q."/>
            <person name="Ouyang S."/>
            <person name="Liu J."/>
            <person name="Jones K.M."/>
            <person name="Gansberger K."/>
            <person name="Moffat K."/>
            <person name="Hill J."/>
            <person name="Bera J."/>
            <person name="Fadrosh D."/>
            <person name="Jin S."/>
            <person name="Johri S."/>
            <person name="Kim M."/>
            <person name="Overton L."/>
            <person name="Reardon M."/>
            <person name="Tsitrin T."/>
            <person name="Vuong H."/>
            <person name="Weaver B."/>
            <person name="Ciecko A."/>
            <person name="Tallon L."/>
            <person name="Jackson J."/>
            <person name="Pai G."/>
            <person name="Aken S.V."/>
            <person name="Utterback T."/>
            <person name="Reidmuller S."/>
            <person name="Feldblyum T."/>
            <person name="Hsiao J."/>
            <person name="Zismann V."/>
            <person name="Iobst S."/>
            <person name="de Vazeille A.R."/>
            <person name="Buell C.R."/>
            <person name="Ying K."/>
            <person name="Li Y."/>
            <person name="Lu T."/>
            <person name="Huang Y."/>
            <person name="Zhao Q."/>
            <person name="Feng Q."/>
            <person name="Zhang L."/>
            <person name="Zhu J."/>
            <person name="Weng Q."/>
            <person name="Mu J."/>
            <person name="Lu Y."/>
            <person name="Fan D."/>
            <person name="Liu Y."/>
            <person name="Guan J."/>
            <person name="Zhang Y."/>
            <person name="Yu S."/>
            <person name="Liu X."/>
            <person name="Zhang Y."/>
            <person name="Hong G."/>
            <person name="Han B."/>
            <person name="Choisne N."/>
            <person name="Demange N."/>
            <person name="Orjeda G."/>
            <person name="Samain S."/>
            <person name="Cattolico L."/>
            <person name="Pelletier E."/>
            <person name="Couloux A."/>
            <person name="Segurens B."/>
            <person name="Wincker P."/>
            <person name="D'Hont A."/>
            <person name="Scarpelli C."/>
            <person name="Weissenbach J."/>
            <person name="Salanoubat M."/>
            <person name="Quetier F."/>
            <person name="Yu Y."/>
            <person name="Kim H.R."/>
            <person name="Rambo T."/>
            <person name="Currie J."/>
            <person name="Collura K."/>
            <person name="Luo M."/>
            <person name="Yang T."/>
            <person name="Ammiraju J.S.S."/>
            <person name="Engler F."/>
            <person name="Soderlund C."/>
            <person name="Wing R.A."/>
            <person name="Palmer L.E."/>
            <person name="de la Bastide M."/>
            <person name="Spiegel L."/>
            <person name="Nascimento L."/>
            <person name="Zutavern T."/>
            <person name="O'Shaughnessy A."/>
            <person name="Dike S."/>
            <person name="Dedhia N."/>
            <person name="Preston R."/>
            <person name="Balija V."/>
            <person name="McCombie W.R."/>
            <person name="Chow T."/>
            <person name="Chen H."/>
            <person name="Chung M."/>
            <person name="Chen C."/>
            <person name="Shaw J."/>
            <person name="Wu H."/>
            <person name="Hsiao K."/>
            <person name="Chao Y."/>
            <person name="Chu M."/>
            <person name="Cheng C."/>
            <person name="Hour A."/>
            <person name="Lee P."/>
            <person name="Lin S."/>
            <person name="Lin Y."/>
            <person name="Liou J."/>
            <person name="Liu S."/>
            <person name="Hsing Y."/>
            <person name="Raghuvanshi S."/>
            <person name="Mohanty A."/>
            <person name="Bharti A.K."/>
            <person name="Gaur A."/>
            <person name="Gupta V."/>
            <person name="Kumar D."/>
            <person name="Ravi V."/>
            <person name="Vij S."/>
            <person name="Kapur A."/>
            <person name="Khurana P."/>
            <person name="Khurana P."/>
            <person name="Khurana J.P."/>
            <person name="Tyagi A.K."/>
            <person name="Gaikwad K."/>
            <person name="Singh A."/>
            <person name="Dalal V."/>
            <person name="Srivastava S."/>
            <person name="Dixit A."/>
            <person name="Pal A.K."/>
            <person name="Ghazi I.A."/>
            <person name="Yadav M."/>
            <person name="Pandit A."/>
            <person name="Bhargava A."/>
            <person name="Sureshbabu K."/>
            <person name="Batra K."/>
            <person name="Sharma T.R."/>
            <person name="Mohapatra T."/>
            <person name="Singh N.K."/>
            <person name="Messing J."/>
            <person name="Nelson A.B."/>
            <person name="Fuks G."/>
            <person name="Kavchok S."/>
            <person name="Keizer G."/>
            <person name="Linton E."/>
            <person name="Llaca V."/>
            <person name="Song R."/>
            <person name="Tanyolac B."/>
            <person name="Young S."/>
            <person name="Ho-Il K."/>
            <person name="Hahn J.H."/>
            <person name="Sangsakoo G."/>
            <person name="Vanavichit A."/>
            <person name="de Mattos Luiz.A.T."/>
            <person name="Zimmer P.D."/>
            <person name="Malone G."/>
            <person name="Dellagostin O."/>
            <person name="de Oliveira A.C."/>
            <person name="Bevan M."/>
            <person name="Bancroft I."/>
            <person name="Minx P."/>
            <person name="Cordum H."/>
            <person name="Wilson R."/>
            <person name="Cheng Z."/>
            <person name="Jin W."/>
            <person name="Jiang J."/>
            <person name="Leong S.A."/>
            <person name="Iwama H."/>
            <person name="Gojobori T."/>
            <person name="Itoh T."/>
            <person name="Niimura Y."/>
            <person name="Fujii Y."/>
            <person name="Habara T."/>
            <person name="Sakai H."/>
            <person name="Sato Y."/>
            <person name="Wilson G."/>
            <person name="Kumar K."/>
            <person name="McCouch S."/>
            <person name="Juretic N."/>
            <person name="Hoen D."/>
            <person name="Wright S."/>
            <person name="Bruskiewich R."/>
            <person name="Bureau T."/>
            <person name="Miyao A."/>
            <person name="Hirochika H."/>
            <person name="Nishikawa T."/>
            <person name="Kadowaki K."/>
            <person name="Sugiura M."/>
            <person name="Burr B."/>
            <person name="Sasaki T."/>
        </authorList>
    </citation>
    <scope>NUCLEOTIDE SEQUENCE [LARGE SCALE GENOMIC DNA]</scope>
    <source>
        <strain evidence="4">cv. Nipponbare</strain>
    </source>
</reference>
<name>A0A8J8Y021_ORYSJ</name>
<dbReference type="KEGG" id="dosa:Os03g0307900"/>
<sequence length="150" mass="16596">MRPRRRRLLPLSAAPLFAGALRLIALSFTLRYLDQILAVSLASVHYPLDPRPGNLSSLLLRPPLRVPPSHPPPPPPRSLSPLPPSLPLASTTSPSPSPPPRSLLSWRRRVVSNRLRSPRAARCTRGLRRRHVRGVRIGQAVACTLHAVQR</sequence>
<evidence type="ECO:0000313" key="2">
    <source>
        <dbReference type="EMBL" id="BAH92119.1"/>
    </source>
</evidence>
<reference evidence="2" key="5">
    <citation type="journal article" date="2008" name="Nucleic Acids Res.">
        <title>The Rice Annotation Project Database (RAP-DB): 2008 update.</title>
        <authorList>
            <consortium name="The Rice Annotation Project (RAP)"/>
            <person name="Tanaka T."/>
            <person name="Antonio B.A."/>
            <person name="Kikuchi S."/>
            <person name="Matsumoto T."/>
            <person name="Nagamura Y."/>
            <person name="Numa H."/>
            <person name="Sakai H."/>
            <person name="Wu J."/>
            <person name="Itoh T."/>
            <person name="Sasaki T."/>
            <person name="Aono R."/>
            <person name="Fujii Y."/>
            <person name="Habara T."/>
            <person name="Harada E."/>
            <person name="Kanno M."/>
            <person name="Kawahara Y."/>
            <person name="Kawashima H."/>
            <person name="Kubooka H."/>
            <person name="Matsuya A."/>
            <person name="Nakaoka H."/>
            <person name="Saichi N."/>
            <person name="Sanbonmatsu R."/>
            <person name="Sato Y."/>
            <person name="Shinso Y."/>
            <person name="Suzuki M."/>
            <person name="Takeda J."/>
            <person name="Tanino M."/>
            <person name="Todokoro F."/>
            <person name="Yamaguchi K."/>
            <person name="Yamamoto N."/>
            <person name="Yamasaki C."/>
            <person name="Imanishi T."/>
            <person name="Okido T."/>
            <person name="Tada M."/>
            <person name="Ikeo K."/>
            <person name="Tateno Y."/>
            <person name="Gojobori T."/>
            <person name="Lin Y.C."/>
            <person name="Wei F.J."/>
            <person name="Hsing Y.I."/>
            <person name="Zhao Q."/>
            <person name="Han B."/>
            <person name="Kramer M.R."/>
            <person name="McCombie R.W."/>
            <person name="Lonsdale D."/>
            <person name="O'Donovan C.C."/>
            <person name="Whitfield E.J."/>
            <person name="Apweiler R."/>
            <person name="Koyanagi K.O."/>
            <person name="Khurana J.P."/>
            <person name="Raghuvanshi S."/>
            <person name="Singh N.K."/>
            <person name="Tyagi A.K."/>
            <person name="Haberer G."/>
            <person name="Fujisawa M."/>
            <person name="Hosokawa S."/>
            <person name="Ito Y."/>
            <person name="Ikawa H."/>
            <person name="Shibata M."/>
            <person name="Yamamoto M."/>
            <person name="Bruskiewich R.M."/>
            <person name="Hoen D.R."/>
            <person name="Bureau TE."/>
            <person name="Namiki N."/>
            <person name="Ohyanagi H."/>
            <person name="Sakai Y."/>
            <person name="Nobushima S."/>
            <person name="Sakata K."/>
            <person name="Barrero R.A."/>
            <person name="Sato Y."/>
            <person name="Souvorov A."/>
            <person name="Smith-White B."/>
            <person name="Tatusova T."/>
            <person name="An S."/>
            <person name="An G."/>
            <person name="OOta S."/>
            <person name="Fuks G."/>
            <person name="Messing J."/>
            <person name="Christie K.R."/>
            <person name="Lieberherr D."/>
            <person name="Kim H."/>
            <person name="Zuccolo A."/>
            <person name="Wing R.A."/>
            <person name="Nobuta K."/>
            <person name="Green P.J."/>
            <person name="Lu C."/>
            <person name="Meyers BC."/>
            <person name="Chaparro C."/>
            <person name="Piegu B."/>
            <person name="Panaud O."/>
            <person name="Echeverria M."/>
        </authorList>
    </citation>
    <scope>NUCLEOTIDE SEQUENCE</scope>
</reference>
<reference evidence="3" key="7">
    <citation type="submission" date="2008-12" db="EMBL/GenBank/DDBJ databases">
        <title>Improved gene annotation of the rice (Oryza sativa) genomes.</title>
        <authorList>
            <person name="Wang J."/>
            <person name="Li R."/>
            <person name="Fan W."/>
            <person name="Huang Q."/>
            <person name="Zhang J."/>
            <person name="Zhou Y."/>
            <person name="Hu Y."/>
            <person name="Zi S."/>
            <person name="Li J."/>
            <person name="Ni P."/>
            <person name="Zheng H."/>
            <person name="Zhang Y."/>
            <person name="Zhao M."/>
            <person name="Hao Q."/>
            <person name="McDermott J."/>
            <person name="Samudrala R."/>
            <person name="Kristiansen K."/>
            <person name="Wong G.K.-S."/>
        </authorList>
    </citation>
    <scope>NUCLEOTIDE SEQUENCE</scope>
</reference>
<reference evidence="3" key="2">
    <citation type="journal article" date="2005" name="PLoS Biol.">
        <title>The genomes of Oryza sativa: a history of duplications.</title>
        <authorList>
            <person name="Yu J."/>
            <person name="Wang J."/>
            <person name="Lin W."/>
            <person name="Li S."/>
            <person name="Li H."/>
            <person name="Zhou J."/>
            <person name="Ni P."/>
            <person name="Dong W."/>
            <person name="Hu S."/>
            <person name="Zeng C."/>
            <person name="Zhang J."/>
            <person name="Zhang Y."/>
            <person name="Li R."/>
            <person name="Xu Z."/>
            <person name="Li S."/>
            <person name="Li X."/>
            <person name="Zheng H."/>
            <person name="Cong L."/>
            <person name="Lin L."/>
            <person name="Yin J."/>
            <person name="Geng J."/>
            <person name="Li G."/>
            <person name="Shi J."/>
            <person name="Liu J."/>
            <person name="Lv H."/>
            <person name="Li J."/>
            <person name="Wang J."/>
            <person name="Deng Y."/>
            <person name="Ran L."/>
            <person name="Shi X."/>
            <person name="Wang X."/>
            <person name="Wu Q."/>
            <person name="Li C."/>
            <person name="Ren X."/>
            <person name="Wang J."/>
            <person name="Wang X."/>
            <person name="Li D."/>
            <person name="Liu D."/>
            <person name="Zhang X."/>
            <person name="Ji Z."/>
            <person name="Zhao W."/>
            <person name="Sun Y."/>
            <person name="Zhang Z."/>
            <person name="Bao J."/>
            <person name="Han Y."/>
            <person name="Dong L."/>
            <person name="Ji J."/>
            <person name="Chen P."/>
            <person name="Wu S."/>
            <person name="Liu J."/>
            <person name="Xiao Y."/>
            <person name="Bu D."/>
            <person name="Tan J."/>
            <person name="Yang L."/>
            <person name="Ye C."/>
            <person name="Zhang J."/>
            <person name="Xu J."/>
            <person name="Zhou Y."/>
            <person name="Yu Y."/>
            <person name="Zhang B."/>
            <person name="Zhuang S."/>
            <person name="Wei H."/>
            <person name="Liu B."/>
            <person name="Lei M."/>
            <person name="Yu H."/>
            <person name="Li Y."/>
            <person name="Xu H."/>
            <person name="Wei S."/>
            <person name="He X."/>
            <person name="Fang L."/>
            <person name="Zhang Z."/>
            <person name="Zhang Y."/>
            <person name="Huang X."/>
            <person name="Su Z."/>
            <person name="Tong W."/>
            <person name="Li J."/>
            <person name="Tong Z."/>
            <person name="Li S."/>
            <person name="Ye J."/>
            <person name="Wang L."/>
            <person name="Fang L."/>
            <person name="Lei T."/>
            <person name="Chen C."/>
            <person name="Chen H."/>
            <person name="Xu Z."/>
            <person name="Li H."/>
            <person name="Huang H."/>
            <person name="Zhang F."/>
            <person name="Xu H."/>
            <person name="Li N."/>
            <person name="Zhao C."/>
            <person name="Li S."/>
            <person name="Dong L."/>
            <person name="Huang Y."/>
            <person name="Li L."/>
            <person name="Xi Y."/>
            <person name="Qi Q."/>
            <person name="Li W."/>
            <person name="Zhang B."/>
            <person name="Hu W."/>
            <person name="Zhang Y."/>
            <person name="Tian X."/>
            <person name="Jiao Y."/>
            <person name="Liang X."/>
            <person name="Jin J."/>
            <person name="Gao L."/>
            <person name="Zheng W."/>
            <person name="Hao B."/>
            <person name="Liu S."/>
            <person name="Wang W."/>
            <person name="Yuan L."/>
            <person name="Cao M."/>
            <person name="McDermott J."/>
            <person name="Samudrala R."/>
            <person name="Wang J."/>
            <person name="Wong G.K."/>
            <person name="Yang H."/>
        </authorList>
    </citation>
    <scope>NUCLEOTIDE SEQUENCE [LARGE SCALE GENOMIC DNA]</scope>
</reference>
<gene>
    <name evidence="2" type="ordered locus">Os03g0307900</name>
    <name evidence="3" type="ORF">OsJ_10570</name>
</gene>
<accession>A0A8J8Y021</accession>
<reference evidence="4" key="6">
    <citation type="journal article" date="2008" name="Nucleic Acids Res.">
        <title>The rice annotation project database (RAP-DB): 2008 update.</title>
        <authorList>
            <consortium name="The rice annotation project (RAP)"/>
        </authorList>
    </citation>
    <scope>GENOME REANNOTATION</scope>
    <source>
        <strain evidence="4">cv. Nipponbare</strain>
    </source>
</reference>
<dbReference type="Proteomes" id="UP000000763">
    <property type="component" value="Chromosome 3"/>
</dbReference>
<evidence type="ECO:0000313" key="4">
    <source>
        <dbReference type="Proteomes" id="UP000000763"/>
    </source>
</evidence>
<accession>B9F7Y6</accession>
<reference evidence="2" key="8">
    <citation type="submission" date="2009-08" db="EMBL/GenBank/DDBJ databases">
        <title>Oryza sativa nipponbare(GA3) genomic DNA, chromosome 3.</title>
        <authorList>
            <consortium name="IRGSP(International Rice Genome Sequencing Project)"/>
        </authorList>
    </citation>
    <scope>NUCLEOTIDE SEQUENCE</scope>
</reference>
<feature type="compositionally biased region" description="Pro residues" evidence="1">
    <location>
        <begin position="64"/>
        <end position="86"/>
    </location>
</feature>
<dbReference type="Proteomes" id="UP000007752">
    <property type="component" value="Chromosome 3"/>
</dbReference>
<organism evidence="3">
    <name type="scientific">Oryza sativa subsp. japonica</name>
    <name type="common">Rice</name>
    <dbReference type="NCBI Taxonomy" id="39947"/>
    <lineage>
        <taxon>Eukaryota</taxon>
        <taxon>Viridiplantae</taxon>
        <taxon>Streptophyta</taxon>
        <taxon>Embryophyta</taxon>
        <taxon>Tracheophyta</taxon>
        <taxon>Spermatophyta</taxon>
        <taxon>Magnoliopsida</taxon>
        <taxon>Liliopsida</taxon>
        <taxon>Poales</taxon>
        <taxon>Poaceae</taxon>
        <taxon>BOP clade</taxon>
        <taxon>Oryzoideae</taxon>
        <taxon>Oryzeae</taxon>
        <taxon>Oryzinae</taxon>
        <taxon>Oryza</taxon>
        <taxon>Oryza sativa</taxon>
    </lineage>
</organism>
<reference evidence="2" key="3">
    <citation type="journal article" date="2006" name="Nucleic Acids Res.">
        <title>The Rice Annotation Project Database (RAP-DB): hub for Oryza sativa ssp. japonica genome information.</title>
        <authorList>
            <person name="Ohyanagi H."/>
            <person name="Tanaka T."/>
            <person name="Sakai H."/>
            <person name="Shigemoto Y."/>
            <person name="Yamaguchi K."/>
            <person name="Habara T."/>
            <person name="Fujii Y."/>
            <person name="Antonio B.A."/>
            <person name="Nagamura Y."/>
            <person name="Imanishi T."/>
            <person name="Ikeo K."/>
            <person name="Itoh T."/>
            <person name="Gojobori T."/>
            <person name="Sasaki T."/>
        </authorList>
    </citation>
    <scope>NUCLEOTIDE SEQUENCE</scope>
</reference>
<evidence type="ECO:0000313" key="3">
    <source>
        <dbReference type="EMBL" id="EEE58921.1"/>
    </source>
</evidence>
<evidence type="ECO:0000256" key="1">
    <source>
        <dbReference type="SAM" id="MobiDB-lite"/>
    </source>
</evidence>
<dbReference type="EMBL" id="AP008209">
    <property type="protein sequence ID" value="BAH92119.1"/>
    <property type="molecule type" value="Genomic_DNA"/>
</dbReference>
<dbReference type="EMBL" id="CM000140">
    <property type="protein sequence ID" value="EEE58921.1"/>
    <property type="molecule type" value="Genomic_DNA"/>
</dbReference>
<protein>
    <submittedName>
        <fullName evidence="2">Os03g0307900 protein</fullName>
    </submittedName>
</protein>
<proteinExistence type="predicted"/>